<proteinExistence type="predicted"/>
<dbReference type="GO" id="GO:0003676">
    <property type="term" value="F:nucleic acid binding"/>
    <property type="evidence" value="ECO:0007669"/>
    <property type="project" value="InterPro"/>
</dbReference>
<gene>
    <name evidence="2" type="ORF">Zmor_010608</name>
</gene>
<protein>
    <recommendedName>
        <fullName evidence="1">DDE-1 domain-containing protein</fullName>
    </recommendedName>
</protein>
<reference evidence="2" key="1">
    <citation type="journal article" date="2023" name="G3 (Bethesda)">
        <title>Whole genome assemblies of Zophobas morio and Tenebrio molitor.</title>
        <authorList>
            <person name="Kaur S."/>
            <person name="Stinson S.A."/>
            <person name="diCenzo G.C."/>
        </authorList>
    </citation>
    <scope>NUCLEOTIDE SEQUENCE</scope>
    <source>
        <strain evidence="2">QUZm001</strain>
    </source>
</reference>
<evidence type="ECO:0000259" key="1">
    <source>
        <dbReference type="Pfam" id="PF03184"/>
    </source>
</evidence>
<accession>A0AA38IP27</accession>
<evidence type="ECO:0000313" key="3">
    <source>
        <dbReference type="Proteomes" id="UP001168821"/>
    </source>
</evidence>
<dbReference type="AlphaFoldDB" id="A0AA38IP27"/>
<dbReference type="Pfam" id="PF03184">
    <property type="entry name" value="DDE_1"/>
    <property type="match status" value="1"/>
</dbReference>
<sequence>MGLKRLPTSYSKHLWDSWMPDQAYPGTGYKATPNGWMTEEAFYAWFKNIFLKNCPAKRPLLVILDGHKTHTSIPVIDLAISEKITLLKLHHTQHMPCNL</sequence>
<dbReference type="EMBL" id="JALNTZ010000003">
    <property type="protein sequence ID" value="KAJ3658893.1"/>
    <property type="molecule type" value="Genomic_DNA"/>
</dbReference>
<comment type="caution">
    <text evidence="2">The sequence shown here is derived from an EMBL/GenBank/DDBJ whole genome shotgun (WGS) entry which is preliminary data.</text>
</comment>
<dbReference type="Proteomes" id="UP001168821">
    <property type="component" value="Unassembled WGS sequence"/>
</dbReference>
<evidence type="ECO:0000313" key="2">
    <source>
        <dbReference type="EMBL" id="KAJ3658893.1"/>
    </source>
</evidence>
<organism evidence="2 3">
    <name type="scientific">Zophobas morio</name>
    <dbReference type="NCBI Taxonomy" id="2755281"/>
    <lineage>
        <taxon>Eukaryota</taxon>
        <taxon>Metazoa</taxon>
        <taxon>Ecdysozoa</taxon>
        <taxon>Arthropoda</taxon>
        <taxon>Hexapoda</taxon>
        <taxon>Insecta</taxon>
        <taxon>Pterygota</taxon>
        <taxon>Neoptera</taxon>
        <taxon>Endopterygota</taxon>
        <taxon>Coleoptera</taxon>
        <taxon>Polyphaga</taxon>
        <taxon>Cucujiformia</taxon>
        <taxon>Tenebrionidae</taxon>
        <taxon>Zophobas</taxon>
    </lineage>
</organism>
<name>A0AA38IP27_9CUCU</name>
<dbReference type="InterPro" id="IPR004875">
    <property type="entry name" value="DDE_SF_endonuclease_dom"/>
</dbReference>
<feature type="domain" description="DDE-1" evidence="1">
    <location>
        <begin position="17"/>
        <end position="75"/>
    </location>
</feature>
<keyword evidence="3" id="KW-1185">Reference proteome</keyword>